<reference evidence="9 10" key="1">
    <citation type="journal article" date="2016" name="Nat. Commun.">
        <title>Thousands of microbial genomes shed light on interconnected biogeochemical processes in an aquifer system.</title>
        <authorList>
            <person name="Anantharaman K."/>
            <person name="Brown C.T."/>
            <person name="Hug L.A."/>
            <person name="Sharon I."/>
            <person name="Castelle C.J."/>
            <person name="Probst A.J."/>
            <person name="Thomas B.C."/>
            <person name="Singh A."/>
            <person name="Wilkins M.J."/>
            <person name="Karaoz U."/>
            <person name="Brodie E.L."/>
            <person name="Williams K.H."/>
            <person name="Hubbard S.S."/>
            <person name="Banfield J.F."/>
        </authorList>
    </citation>
    <scope>NUCLEOTIDE SEQUENCE [LARGE SCALE GENOMIC DNA]</scope>
</reference>
<comment type="cofactor">
    <cofactor evidence="1">
        <name>pyruvate</name>
        <dbReference type="ChEBI" id="CHEBI:15361"/>
    </cofactor>
</comment>
<gene>
    <name evidence="9" type="ORF">A2569_02395</name>
</gene>
<evidence type="ECO:0000313" key="9">
    <source>
        <dbReference type="EMBL" id="OHA60326.1"/>
    </source>
</evidence>
<keyword evidence="6" id="KW-0456">Lyase</keyword>
<evidence type="ECO:0000256" key="5">
    <source>
        <dbReference type="ARBA" id="ARBA00022793"/>
    </source>
</evidence>
<dbReference type="EC" id="4.1.1.19" evidence="3"/>
<dbReference type="Pfam" id="PF01862">
    <property type="entry name" value="PvlArgDC"/>
    <property type="match status" value="1"/>
</dbReference>
<comment type="catalytic activity">
    <reaction evidence="8">
        <text>L-arginine + H(+) = agmatine + CO2</text>
        <dbReference type="Rhea" id="RHEA:17641"/>
        <dbReference type="ChEBI" id="CHEBI:15378"/>
        <dbReference type="ChEBI" id="CHEBI:16526"/>
        <dbReference type="ChEBI" id="CHEBI:32682"/>
        <dbReference type="ChEBI" id="CHEBI:58145"/>
        <dbReference type="EC" id="4.1.1.19"/>
    </reaction>
</comment>
<dbReference type="EMBL" id="MHTL01000015">
    <property type="protein sequence ID" value="OHA60326.1"/>
    <property type="molecule type" value="Genomic_DNA"/>
</dbReference>
<evidence type="ECO:0000256" key="4">
    <source>
        <dbReference type="ARBA" id="ARBA00014727"/>
    </source>
</evidence>
<evidence type="ECO:0000313" key="10">
    <source>
        <dbReference type="Proteomes" id="UP000177090"/>
    </source>
</evidence>
<accession>A0A1G2QIA0</accession>
<comment type="similarity">
    <text evidence="2">Belongs to the pyruvoyl-dependent arginine decarboxylase family.</text>
</comment>
<name>A0A1G2QIA0_9BACT</name>
<organism evidence="9 10">
    <name type="scientific">Candidatus Vogelbacteria bacterium RIFOXYD1_FULL_51_18</name>
    <dbReference type="NCBI Taxonomy" id="1802440"/>
    <lineage>
        <taxon>Bacteria</taxon>
        <taxon>Candidatus Vogeliibacteriota</taxon>
    </lineage>
</organism>
<dbReference type="SUPFAM" id="SSF56271">
    <property type="entry name" value="Pyruvoyl-dependent histidine and arginine decarboxylases"/>
    <property type="match status" value="1"/>
</dbReference>
<dbReference type="InterPro" id="IPR002724">
    <property type="entry name" value="Pyruvoyl-dep_arg_deCO2ase"/>
</dbReference>
<keyword evidence="7" id="KW-0670">Pyruvate</keyword>
<dbReference type="GO" id="GO:0008792">
    <property type="term" value="F:arginine decarboxylase activity"/>
    <property type="evidence" value="ECO:0007669"/>
    <property type="project" value="UniProtKB-EC"/>
</dbReference>
<evidence type="ECO:0000256" key="6">
    <source>
        <dbReference type="ARBA" id="ARBA00023239"/>
    </source>
</evidence>
<dbReference type="AlphaFoldDB" id="A0A1G2QIA0"/>
<evidence type="ECO:0000256" key="1">
    <source>
        <dbReference type="ARBA" id="ARBA00001928"/>
    </source>
</evidence>
<dbReference type="Proteomes" id="UP000177090">
    <property type="component" value="Unassembled WGS sequence"/>
</dbReference>
<keyword evidence="5" id="KW-0210">Decarboxylase</keyword>
<dbReference type="GO" id="GO:0006527">
    <property type="term" value="P:L-arginine catabolic process"/>
    <property type="evidence" value="ECO:0007669"/>
    <property type="project" value="InterPro"/>
</dbReference>
<dbReference type="SFLD" id="SFLDS00055">
    <property type="entry name" value="Pyruvoyl-Dependent_Histidine/A"/>
    <property type="match status" value="1"/>
</dbReference>
<evidence type="ECO:0000256" key="2">
    <source>
        <dbReference type="ARBA" id="ARBA00008611"/>
    </source>
</evidence>
<dbReference type="InterPro" id="IPR016105">
    <property type="entry name" value="Pyr-dep_his/arg-deCO2ase_sand"/>
</dbReference>
<proteinExistence type="inferred from homology"/>
<dbReference type="SFLD" id="SFLDG01170">
    <property type="entry name" value="Pyruvoyl-dependent_arginine_de"/>
    <property type="match status" value="1"/>
</dbReference>
<dbReference type="STRING" id="1802440.A2569_02395"/>
<protein>
    <recommendedName>
        <fullName evidence="4">Pyruvoyl-dependent arginine decarboxylase AaxB</fullName>
        <ecNumber evidence="3">4.1.1.19</ecNumber>
    </recommendedName>
</protein>
<evidence type="ECO:0000256" key="8">
    <source>
        <dbReference type="ARBA" id="ARBA00049309"/>
    </source>
</evidence>
<comment type="caution">
    <text evidence="9">The sequence shown here is derived from an EMBL/GenBank/DDBJ whole genome shotgun (WGS) entry which is preliminary data.</text>
</comment>
<sequence>MAEKTAFRRILVTSGTGTGRTELSALDAALVDAGIFGYNIFPLSSVIPFGFTVEIVEQERKKLLLDHTRLGDKLYVVIARNVQAQFGDKACAGLGWVNTVENTHTWGLFVEHTGSSESYVSEHIRLSLDGMTQNRLDYKFGEVQALISSIACEGPPVAAVVVAVYALERW</sequence>
<dbReference type="InterPro" id="IPR016104">
    <property type="entry name" value="Pyr-dep_his/arg-deCO2ase"/>
</dbReference>
<evidence type="ECO:0000256" key="7">
    <source>
        <dbReference type="ARBA" id="ARBA00023317"/>
    </source>
</evidence>
<dbReference type="Gene3D" id="3.50.20.10">
    <property type="entry name" value="Pyruvoyl-Dependent Histidine Decarboxylase, subunit B"/>
    <property type="match status" value="1"/>
</dbReference>
<evidence type="ECO:0000256" key="3">
    <source>
        <dbReference type="ARBA" id="ARBA00012426"/>
    </source>
</evidence>